<organism evidence="2 3">
    <name type="scientific">Lelliottia aquatilis</name>
    <dbReference type="NCBI Taxonomy" id="2080838"/>
    <lineage>
        <taxon>Bacteria</taxon>
        <taxon>Pseudomonadati</taxon>
        <taxon>Pseudomonadota</taxon>
        <taxon>Gammaproteobacteria</taxon>
        <taxon>Enterobacterales</taxon>
        <taxon>Enterobacteriaceae</taxon>
        <taxon>Lelliottia</taxon>
    </lineage>
</organism>
<gene>
    <name evidence="2" type="ORF">C3712_00080</name>
</gene>
<evidence type="ECO:0000313" key="3">
    <source>
        <dbReference type="Proteomes" id="UP000237025"/>
    </source>
</evidence>
<feature type="domain" description="IprA winged helix-turn-helix" evidence="1">
    <location>
        <begin position="145"/>
        <end position="211"/>
    </location>
</feature>
<dbReference type="Proteomes" id="UP000237025">
    <property type="component" value="Unassembled WGS sequence"/>
</dbReference>
<keyword evidence="3" id="KW-1185">Reference proteome</keyword>
<evidence type="ECO:0000313" key="2">
    <source>
        <dbReference type="EMBL" id="POZ33545.1"/>
    </source>
</evidence>
<comment type="caution">
    <text evidence="2">The sequence shown here is derived from an EMBL/GenBank/DDBJ whole genome shotgun (WGS) entry which is preliminary data.</text>
</comment>
<reference evidence="2 3" key="1">
    <citation type="submission" date="2018-02" db="EMBL/GenBank/DDBJ databases">
        <title>Lelliotia aquatilis sp. nov., isolated from drinking water.</title>
        <authorList>
            <person name="Kaempfer P."/>
            <person name="Glaeser S."/>
            <person name="Exner M."/>
            <person name="Doijad S."/>
            <person name="Chakraborty T."/>
        </authorList>
    </citation>
    <scope>NUCLEOTIDE SEQUENCE [LARGE SCALE GENOMIC DNA]</scope>
    <source>
        <strain evidence="2 3">6331-17</strain>
    </source>
</reference>
<dbReference type="EMBL" id="PQVW01000001">
    <property type="protein sequence ID" value="POZ33545.1"/>
    <property type="molecule type" value="Genomic_DNA"/>
</dbReference>
<accession>A0ABX5A5T1</accession>
<protein>
    <submittedName>
        <fullName evidence="2">Crp/Fnr family transcriptional regulator</fullName>
    </submittedName>
</protein>
<evidence type="ECO:0000259" key="1">
    <source>
        <dbReference type="Pfam" id="PF15977"/>
    </source>
</evidence>
<dbReference type="RefSeq" id="WP_103946420.1">
    <property type="nucleotide sequence ID" value="NZ_PQVR01000002.1"/>
</dbReference>
<name>A0ABX5A5T1_9ENTR</name>
<sequence length="214" mass="24011">MSNNDKPAFPMNRATPLAETLIGALLPHATLATYPPGQKFPLCVNDVAVCYIQLEGTTEFHRGPDGMVVTHIYAPAIVGLADVQFSTFRESWIESRELCQIATLDLEQAYEIIRQNDLMETLVGHINGVLGKLYYHTLQNTAPSAYEIIRYQLLELMTETEEFRASTTVEKYIRAKTNLSRSGILKILAELKTGGYVEMNEGRLIKVNKLPAKY</sequence>
<dbReference type="Pfam" id="PF15977">
    <property type="entry name" value="HTH_46"/>
    <property type="match status" value="1"/>
</dbReference>
<proteinExistence type="predicted"/>
<dbReference type="InterPro" id="IPR041687">
    <property type="entry name" value="HTH_46"/>
</dbReference>